<dbReference type="EMBL" id="CM039178">
    <property type="protein sequence ID" value="KAH9678495.1"/>
    <property type="molecule type" value="Genomic_DNA"/>
</dbReference>
<dbReference type="Proteomes" id="UP000829398">
    <property type="component" value="Chromosome 9"/>
</dbReference>
<protein>
    <submittedName>
        <fullName evidence="1">RNA polymerase III RPC4</fullName>
    </submittedName>
</protein>
<evidence type="ECO:0000313" key="1">
    <source>
        <dbReference type="EMBL" id="KAH9678495.1"/>
    </source>
</evidence>
<accession>A0ACB8HUT9</accession>
<keyword evidence="2" id="KW-1185">Reference proteome</keyword>
<organism evidence="1 2">
    <name type="scientific">Citrus sinensis</name>
    <name type="common">Sweet orange</name>
    <name type="synonym">Citrus aurantium var. sinensis</name>
    <dbReference type="NCBI Taxonomy" id="2711"/>
    <lineage>
        <taxon>Eukaryota</taxon>
        <taxon>Viridiplantae</taxon>
        <taxon>Streptophyta</taxon>
        <taxon>Embryophyta</taxon>
        <taxon>Tracheophyta</taxon>
        <taxon>Spermatophyta</taxon>
        <taxon>Magnoliopsida</taxon>
        <taxon>eudicotyledons</taxon>
        <taxon>Gunneridae</taxon>
        <taxon>Pentapetalae</taxon>
        <taxon>rosids</taxon>
        <taxon>malvids</taxon>
        <taxon>Sapindales</taxon>
        <taxon>Rutaceae</taxon>
        <taxon>Aurantioideae</taxon>
        <taxon>Citrus</taxon>
    </lineage>
</organism>
<sequence length="340" mass="37454">MDQDPDKPSGSGRKVRFAPKAPPPSRQPKVTAPTPVPRPESKHEDPEAEAQRLLRQFNMPSEPLSMYKQDLKVGMMGEFKPAASQVAFGAGDSSSPSIKSFGPRREVSSAKGTESEIIDSTSDERQIVNFSPVTAREDRSAPISSDASSTQKIKEDYKEPWNYDTYYPTTLPWRKPNSGDPEVLDQEEFGENTRNSEYDENSVNSAADLGLLDESENRKLFFFQLPKKLPLDKRPASTKGKEKAESSKPLGRTDAPKDLDLSKLPGGYMGKMLVYKSGAVKFKLGDTLFDIECVQVSAGSDCSFAQDLVVMDVKDKTCCVLGQLDKLAVVSPDIDSFLKP</sequence>
<reference evidence="2" key="1">
    <citation type="journal article" date="2023" name="Hortic. Res.">
        <title>A chromosome-level phased genome enabling allele-level studies in sweet orange: a case study on citrus Huanglongbing tolerance.</title>
        <authorList>
            <person name="Wu B."/>
            <person name="Yu Q."/>
            <person name="Deng Z."/>
            <person name="Duan Y."/>
            <person name="Luo F."/>
            <person name="Gmitter F. Jr."/>
        </authorList>
    </citation>
    <scope>NUCLEOTIDE SEQUENCE [LARGE SCALE GENOMIC DNA]</scope>
    <source>
        <strain evidence="2">cv. Valencia</strain>
    </source>
</reference>
<comment type="caution">
    <text evidence="1">The sequence shown here is derived from an EMBL/GenBank/DDBJ whole genome shotgun (WGS) entry which is preliminary data.</text>
</comment>
<name>A0ACB8HUT9_CITSI</name>
<evidence type="ECO:0000313" key="2">
    <source>
        <dbReference type="Proteomes" id="UP000829398"/>
    </source>
</evidence>
<proteinExistence type="predicted"/>
<gene>
    <name evidence="1" type="ORF">KPL71_025731</name>
</gene>